<dbReference type="InterPro" id="IPR027830">
    <property type="entry name" value="C5orf34-like_N"/>
</dbReference>
<dbReference type="InterPro" id="IPR027865">
    <property type="entry name" value="C5orf34-like_C"/>
</dbReference>
<dbReference type="Proteomes" id="UP001217089">
    <property type="component" value="Unassembled WGS sequence"/>
</dbReference>
<dbReference type="Pfam" id="PF15025">
    <property type="entry name" value="C5orf34-like_N"/>
    <property type="match status" value="1"/>
</dbReference>
<feature type="domain" description="C5orf34-like C-terminal" evidence="2">
    <location>
        <begin position="514"/>
        <end position="631"/>
    </location>
</feature>
<dbReference type="InterPro" id="IPR053899">
    <property type="entry name" value="C5orf34-like_2nd"/>
</dbReference>
<organism evidence="6 7">
    <name type="scientific">Tegillarca granosa</name>
    <name type="common">Malaysian cockle</name>
    <name type="synonym">Anadara granosa</name>
    <dbReference type="NCBI Taxonomy" id="220873"/>
    <lineage>
        <taxon>Eukaryota</taxon>
        <taxon>Metazoa</taxon>
        <taxon>Spiralia</taxon>
        <taxon>Lophotrochozoa</taxon>
        <taxon>Mollusca</taxon>
        <taxon>Bivalvia</taxon>
        <taxon>Autobranchia</taxon>
        <taxon>Pteriomorphia</taxon>
        <taxon>Arcoida</taxon>
        <taxon>Arcoidea</taxon>
        <taxon>Arcidae</taxon>
        <taxon>Tegillarca</taxon>
    </lineage>
</organism>
<evidence type="ECO:0000259" key="2">
    <source>
        <dbReference type="Pfam" id="PF15016"/>
    </source>
</evidence>
<accession>A0ABQ9F2E9</accession>
<dbReference type="Pfam" id="PF22833">
    <property type="entry name" value="C5orf34_2nd"/>
    <property type="match status" value="2"/>
</dbReference>
<evidence type="ECO:0000313" key="7">
    <source>
        <dbReference type="Proteomes" id="UP001217089"/>
    </source>
</evidence>
<feature type="domain" description="C5orf34-like second" evidence="4">
    <location>
        <begin position="265"/>
        <end position="347"/>
    </location>
</feature>
<dbReference type="InterPro" id="IPR053901">
    <property type="entry name" value="C5orf34-like"/>
</dbReference>
<dbReference type="EMBL" id="JARBDR010000640">
    <property type="protein sequence ID" value="KAJ8309765.1"/>
    <property type="molecule type" value="Genomic_DNA"/>
</dbReference>
<dbReference type="InterPro" id="IPR053900">
    <property type="entry name" value="C5orf34-like_dom"/>
</dbReference>
<evidence type="ECO:0000259" key="5">
    <source>
        <dbReference type="Pfam" id="PF22834"/>
    </source>
</evidence>
<feature type="compositionally biased region" description="Basic and acidic residues" evidence="1">
    <location>
        <begin position="264"/>
        <end position="274"/>
    </location>
</feature>
<proteinExistence type="predicted"/>
<reference evidence="6 7" key="1">
    <citation type="submission" date="2022-12" db="EMBL/GenBank/DDBJ databases">
        <title>Chromosome-level genome of Tegillarca granosa.</title>
        <authorList>
            <person name="Kim J."/>
        </authorList>
    </citation>
    <scope>NUCLEOTIDE SEQUENCE [LARGE SCALE GENOMIC DNA]</scope>
    <source>
        <strain evidence="6">Teg-2019</strain>
        <tissue evidence="6">Adductor muscle</tissue>
    </source>
</reference>
<gene>
    <name evidence="6" type="ORF">KUTeg_011630</name>
</gene>
<keyword evidence="7" id="KW-1185">Reference proteome</keyword>
<feature type="domain" description="C5orf34-like N-terminal" evidence="3">
    <location>
        <begin position="8"/>
        <end position="56"/>
    </location>
</feature>
<feature type="domain" description="C5orf34-like second" evidence="4">
    <location>
        <begin position="90"/>
        <end position="152"/>
    </location>
</feature>
<comment type="caution">
    <text evidence="6">The sequence shown here is derived from an EMBL/GenBank/DDBJ whole genome shotgun (WGS) entry which is preliminary data.</text>
</comment>
<feature type="compositionally biased region" description="Polar residues" evidence="1">
    <location>
        <begin position="287"/>
        <end position="312"/>
    </location>
</feature>
<evidence type="ECO:0000256" key="1">
    <source>
        <dbReference type="SAM" id="MobiDB-lite"/>
    </source>
</evidence>
<evidence type="ECO:0000313" key="6">
    <source>
        <dbReference type="EMBL" id="KAJ8309765.1"/>
    </source>
</evidence>
<dbReference type="PANTHER" id="PTHR34531">
    <property type="entry name" value="ZGC:153352"/>
    <property type="match status" value="1"/>
</dbReference>
<dbReference type="PANTHER" id="PTHR34531:SF1">
    <property type="entry name" value="CHROMOSOME 5 OPEN READING FRAME 34"/>
    <property type="match status" value="1"/>
</dbReference>
<evidence type="ECO:0000259" key="4">
    <source>
        <dbReference type="Pfam" id="PF22833"/>
    </source>
</evidence>
<dbReference type="Pfam" id="PF22834">
    <property type="entry name" value="Polo_box_4"/>
    <property type="match status" value="1"/>
</dbReference>
<sequence length="684" mass="78068">MPVVPVLMVLYSNDAVEVRYSDGSCLQVAPCGSTFVHHESPGETIHPAHDRPYVCQDLLLEDDIVSLYAKIDEVAWTKNIEEAQYEFLPDGSVRLVSEDEFASLVLSPHRSDFTVCFLCRVSSEYRKQNNKCRKQIRKSKGDNQKFRPLRQKDGLQHGIDIIENKFEREHNIEGRSDPSSPESHELHRHLQDELSISPISLASSQRSENSSPLDDRVQQADFHRYSTPTFGEQRPKGQIGKQVMTNDDDLDGSYLGLERQNLSSEKKSNSHEKSSSNSTIKSGQNSKENTFMNISQQSSAHSCSDESGNFPSESGEESSSRCLYSWITKHFSCDECPVAWSHPVNMAKTLLDDKAKFENKARKSSAHGNHLKSSATYLHKIRKETCHMSHLPKPLYVTCPGQHLHKQQSDKIVRLSATKVIEIFPGDGSVFVSEGLSGHFFRHLIPHPETNSLEERTYSLKALPPTPPTAIYSIEKLLKRANRFMVQVNQEDKILTSDFCCWKHEDNKVFEPLSTSLLEECSVPGYGRFTAFSSGHVRVVFEDRSSLDMMCDFTKRIDSCLEHSKDSDHIKQRSHVSHQHKHQHLMSRHDMEARQGLCKLLLPNGQYQMVDINQPGIYRKYTDAALEWADWVNSSPKERQLFYKTRALEQNHSQMATKEIQKIKCFNYVVENTMQVQDQARVPP</sequence>
<feature type="compositionally biased region" description="Low complexity" evidence="1">
    <location>
        <begin position="275"/>
        <end position="286"/>
    </location>
</feature>
<name>A0ABQ9F2E9_TEGGR</name>
<evidence type="ECO:0008006" key="8">
    <source>
        <dbReference type="Google" id="ProtNLM"/>
    </source>
</evidence>
<dbReference type="Pfam" id="PF15016">
    <property type="entry name" value="C5orf34_C"/>
    <property type="match status" value="1"/>
</dbReference>
<evidence type="ECO:0000259" key="3">
    <source>
        <dbReference type="Pfam" id="PF15025"/>
    </source>
</evidence>
<feature type="domain" description="C5orf34-like" evidence="5">
    <location>
        <begin position="416"/>
        <end position="485"/>
    </location>
</feature>
<feature type="region of interest" description="Disordered" evidence="1">
    <location>
        <begin position="225"/>
        <end position="317"/>
    </location>
</feature>
<protein>
    <recommendedName>
        <fullName evidence="8">DUF4524 domain-containing protein</fullName>
    </recommendedName>
</protein>